<sequence length="91" mass="10156">MWENLGQIYQEHVKGIKPPDPLLDAVREVLAADGAVAAMRHLRKRAPLLGLAEVKTYVEALRAGRAPDEELAERARPAPEWVPPRIETIAR</sequence>
<dbReference type="OrthoDB" id="3542430at2"/>
<gene>
    <name evidence="1" type="ORF">SAMN05421748_107360</name>
</gene>
<keyword evidence="2" id="KW-1185">Reference proteome</keyword>
<name>A0A285IDL7_9ACTN</name>
<protein>
    <submittedName>
        <fullName evidence="1">Uncharacterized protein</fullName>
    </submittedName>
</protein>
<evidence type="ECO:0000313" key="2">
    <source>
        <dbReference type="Proteomes" id="UP000219612"/>
    </source>
</evidence>
<organism evidence="1 2">
    <name type="scientific">Paractinoplanes atraurantiacus</name>
    <dbReference type="NCBI Taxonomy" id="1036182"/>
    <lineage>
        <taxon>Bacteria</taxon>
        <taxon>Bacillati</taxon>
        <taxon>Actinomycetota</taxon>
        <taxon>Actinomycetes</taxon>
        <taxon>Micromonosporales</taxon>
        <taxon>Micromonosporaceae</taxon>
        <taxon>Paractinoplanes</taxon>
    </lineage>
</organism>
<dbReference type="RefSeq" id="WP_097321514.1">
    <property type="nucleotide sequence ID" value="NZ_OBDY01000007.1"/>
</dbReference>
<accession>A0A285IDL7</accession>
<reference evidence="1 2" key="1">
    <citation type="submission" date="2017-09" db="EMBL/GenBank/DDBJ databases">
        <authorList>
            <person name="Ehlers B."/>
            <person name="Leendertz F.H."/>
        </authorList>
    </citation>
    <scope>NUCLEOTIDE SEQUENCE [LARGE SCALE GENOMIC DNA]</scope>
    <source>
        <strain evidence="1 2">CGMCC 4.6857</strain>
    </source>
</reference>
<dbReference type="AlphaFoldDB" id="A0A285IDL7"/>
<dbReference type="EMBL" id="OBDY01000007">
    <property type="protein sequence ID" value="SNY46074.1"/>
    <property type="molecule type" value="Genomic_DNA"/>
</dbReference>
<evidence type="ECO:0000313" key="1">
    <source>
        <dbReference type="EMBL" id="SNY46074.1"/>
    </source>
</evidence>
<proteinExistence type="predicted"/>
<dbReference type="Proteomes" id="UP000219612">
    <property type="component" value="Unassembled WGS sequence"/>
</dbReference>